<dbReference type="RefSeq" id="WP_249587186.1">
    <property type="nucleotide sequence ID" value="NZ_BAAAQL010000008.1"/>
</dbReference>
<dbReference type="InterPro" id="IPR045608">
    <property type="entry name" value="Trypco2"/>
</dbReference>
<proteinExistence type="predicted"/>
<evidence type="ECO:0000313" key="4">
    <source>
        <dbReference type="Proteomes" id="UP000829992"/>
    </source>
</evidence>
<name>A0ABY4PRY3_9ACTN</name>
<dbReference type="EMBL" id="CP097289">
    <property type="protein sequence ID" value="UQT55698.1"/>
    <property type="molecule type" value="Genomic_DNA"/>
</dbReference>
<feature type="region of interest" description="Disordered" evidence="1">
    <location>
        <begin position="78"/>
        <end position="99"/>
    </location>
</feature>
<gene>
    <name evidence="3" type="ORF">M4V62_11660</name>
</gene>
<organism evidence="3 4">
    <name type="scientific">Streptomyces durmitorensis</name>
    <dbReference type="NCBI Taxonomy" id="319947"/>
    <lineage>
        <taxon>Bacteria</taxon>
        <taxon>Bacillati</taxon>
        <taxon>Actinomycetota</taxon>
        <taxon>Actinomycetes</taxon>
        <taxon>Kitasatosporales</taxon>
        <taxon>Streptomycetaceae</taxon>
        <taxon>Streptomyces</taxon>
    </lineage>
</organism>
<keyword evidence="4" id="KW-1185">Reference proteome</keyword>
<feature type="compositionally biased region" description="Basic and acidic residues" evidence="1">
    <location>
        <begin position="90"/>
        <end position="99"/>
    </location>
</feature>
<feature type="domain" description="Trypsin-co-occurring" evidence="2">
    <location>
        <begin position="2"/>
        <end position="79"/>
    </location>
</feature>
<evidence type="ECO:0000259" key="2">
    <source>
        <dbReference type="Pfam" id="PF19631"/>
    </source>
</evidence>
<dbReference type="Proteomes" id="UP000829992">
    <property type="component" value="Chromosome"/>
</dbReference>
<reference evidence="3 4" key="1">
    <citation type="submission" date="2022-05" db="EMBL/GenBank/DDBJ databases">
        <authorList>
            <person name="Zhou X."/>
            <person name="Li K."/>
            <person name="Man Y."/>
        </authorList>
    </citation>
    <scope>NUCLEOTIDE SEQUENCE [LARGE SCALE GENOMIC DNA]</scope>
    <source>
        <strain evidence="3 4">MS405</strain>
    </source>
</reference>
<evidence type="ECO:0000256" key="1">
    <source>
        <dbReference type="SAM" id="MobiDB-lite"/>
    </source>
</evidence>
<dbReference type="Pfam" id="PF19631">
    <property type="entry name" value="Trypco2"/>
    <property type="match status" value="1"/>
</dbReference>
<evidence type="ECO:0000313" key="3">
    <source>
        <dbReference type="EMBL" id="UQT55698.1"/>
    </source>
</evidence>
<protein>
    <recommendedName>
        <fullName evidence="2">Trypsin-co-occurring domain-containing protein</fullName>
    </recommendedName>
</protein>
<sequence length="99" mass="10827">MIELSEVVGELRRELDEAMRAGAGERLRFELGPVEVEASFTVERSGGAGAKVRFWVVDANAEGKVARSDTHRITLTLHPKIDGQPGRPEISGREADGER</sequence>
<accession>A0ABY4PRY3</accession>